<gene>
    <name evidence="2" type="ORF">WMO43_09670</name>
</gene>
<dbReference type="RefSeq" id="WP_353531022.1">
    <property type="nucleotide sequence ID" value="NZ_JBBMEX010000009.1"/>
</dbReference>
<reference evidence="2 3" key="1">
    <citation type="submission" date="2024-03" db="EMBL/GenBank/DDBJ databases">
        <title>Human intestinal bacterial collection.</title>
        <authorList>
            <person name="Pauvert C."/>
            <person name="Hitch T.C.A."/>
            <person name="Clavel T."/>
        </authorList>
    </citation>
    <scope>NUCLEOTIDE SEQUENCE [LARGE SCALE GENOMIC DNA]</scope>
    <source>
        <strain evidence="2 3">CLA-AA-H185</strain>
    </source>
</reference>
<dbReference type="Gene3D" id="3.20.20.190">
    <property type="entry name" value="Phosphatidylinositol (PI) phosphodiesterase"/>
    <property type="match status" value="1"/>
</dbReference>
<dbReference type="SUPFAM" id="SSF51695">
    <property type="entry name" value="PLC-like phosphodiesterases"/>
    <property type="match status" value="1"/>
</dbReference>
<sequence>MKGKKTLVWAHRGASKYAPENTLPAFQKAIEMGADGIELDVQMTKDNQCIVIHDETVKRVSNGTVWVKDSTLEELRQFDYSKGFTEYGKVQIPTLEEVLQLVVPSGLTINIELKTGKICYKNIVDEVLRLIYQYGYQKKVILSSFNHYTLQEVRKKDKHIQTGLLYRDGIVNVCEYAYREIGTNALHPALYNTGYEEFYQQAEKFCQKIHVWTVDKEADIREMCRNQVDAIITNDPKSAKKIVDEYENGSLIPELVKRMKKL</sequence>
<dbReference type="PANTHER" id="PTHR46211:SF1">
    <property type="entry name" value="GLYCEROPHOSPHODIESTER PHOSPHODIESTERASE, CYTOPLASMIC"/>
    <property type="match status" value="1"/>
</dbReference>
<keyword evidence="3" id="KW-1185">Reference proteome</keyword>
<proteinExistence type="predicted"/>
<protein>
    <submittedName>
        <fullName evidence="2">Glycerophosphodiester phosphodiesterase</fullName>
    </submittedName>
</protein>
<name>A0ABV1HEJ0_9FIRM</name>
<evidence type="ECO:0000313" key="2">
    <source>
        <dbReference type="EMBL" id="MEQ2558135.1"/>
    </source>
</evidence>
<feature type="domain" description="GP-PDE" evidence="1">
    <location>
        <begin position="6"/>
        <end position="243"/>
    </location>
</feature>
<dbReference type="Pfam" id="PF03009">
    <property type="entry name" value="GDPD"/>
    <property type="match status" value="1"/>
</dbReference>
<comment type="caution">
    <text evidence="2">The sequence shown here is derived from an EMBL/GenBank/DDBJ whole genome shotgun (WGS) entry which is preliminary data.</text>
</comment>
<evidence type="ECO:0000313" key="3">
    <source>
        <dbReference type="Proteomes" id="UP001454489"/>
    </source>
</evidence>
<dbReference type="InterPro" id="IPR017946">
    <property type="entry name" value="PLC-like_Pdiesterase_TIM-brl"/>
</dbReference>
<dbReference type="Proteomes" id="UP001454489">
    <property type="component" value="Unassembled WGS sequence"/>
</dbReference>
<dbReference type="CDD" id="cd08563">
    <property type="entry name" value="GDPD_TtGDE_like"/>
    <property type="match status" value="1"/>
</dbReference>
<dbReference type="PROSITE" id="PS51704">
    <property type="entry name" value="GP_PDE"/>
    <property type="match status" value="1"/>
</dbReference>
<accession>A0ABV1HEJ0</accession>
<evidence type="ECO:0000259" key="1">
    <source>
        <dbReference type="PROSITE" id="PS51704"/>
    </source>
</evidence>
<organism evidence="2 3">
    <name type="scientific">Maccoyibacter intestinihominis</name>
    <dbReference type="NCBI Taxonomy" id="3133499"/>
    <lineage>
        <taxon>Bacteria</taxon>
        <taxon>Bacillati</taxon>
        <taxon>Bacillota</taxon>
        <taxon>Clostridia</taxon>
        <taxon>Lachnospirales</taxon>
        <taxon>Lachnospiraceae</taxon>
        <taxon>Maccoyibacter</taxon>
    </lineage>
</organism>
<dbReference type="PANTHER" id="PTHR46211">
    <property type="entry name" value="GLYCEROPHOSPHORYL DIESTER PHOSPHODIESTERASE"/>
    <property type="match status" value="1"/>
</dbReference>
<dbReference type="InterPro" id="IPR030395">
    <property type="entry name" value="GP_PDE_dom"/>
</dbReference>
<dbReference type="EMBL" id="JBBMEX010000009">
    <property type="protein sequence ID" value="MEQ2558135.1"/>
    <property type="molecule type" value="Genomic_DNA"/>
</dbReference>